<dbReference type="EMBL" id="CAUJNA010002090">
    <property type="protein sequence ID" value="CAJ1390496.1"/>
    <property type="molecule type" value="Genomic_DNA"/>
</dbReference>
<name>A0AA36IMF2_9DINO</name>
<feature type="compositionally biased region" description="Basic and acidic residues" evidence="1">
    <location>
        <begin position="113"/>
        <end position="123"/>
    </location>
</feature>
<comment type="caution">
    <text evidence="2">The sequence shown here is derived from an EMBL/GenBank/DDBJ whole genome shotgun (WGS) entry which is preliminary data.</text>
</comment>
<proteinExistence type="predicted"/>
<accession>A0AA36IMF2</accession>
<keyword evidence="3" id="KW-1185">Reference proteome</keyword>
<feature type="region of interest" description="Disordered" evidence="1">
    <location>
        <begin position="97"/>
        <end position="142"/>
    </location>
</feature>
<dbReference type="Gene3D" id="3.40.50.300">
    <property type="entry name" value="P-loop containing nucleotide triphosphate hydrolases"/>
    <property type="match status" value="1"/>
</dbReference>
<dbReference type="Proteomes" id="UP001178507">
    <property type="component" value="Unassembled WGS sequence"/>
</dbReference>
<sequence>MLHIKIWVEASFQTCLQRRHKRGKASRKRDVGDSEAWFRDLIWAYYEQYKSKQLNNAVNALHVDGDVCKEDLLSQCLPYCRRMVAARVQVVLLPHQKGAHSEDRCLRPARAKRALEEPSDRQPPRLRPRQVPRTSGSHAAYY</sequence>
<evidence type="ECO:0000256" key="1">
    <source>
        <dbReference type="SAM" id="MobiDB-lite"/>
    </source>
</evidence>
<dbReference type="SUPFAM" id="SSF52540">
    <property type="entry name" value="P-loop containing nucleoside triphosphate hydrolases"/>
    <property type="match status" value="1"/>
</dbReference>
<protein>
    <submittedName>
        <fullName evidence="2">Uncharacterized protein</fullName>
    </submittedName>
</protein>
<reference evidence="2" key="1">
    <citation type="submission" date="2023-08" db="EMBL/GenBank/DDBJ databases">
        <authorList>
            <person name="Chen Y."/>
            <person name="Shah S."/>
            <person name="Dougan E. K."/>
            <person name="Thang M."/>
            <person name="Chan C."/>
        </authorList>
    </citation>
    <scope>NUCLEOTIDE SEQUENCE</scope>
</reference>
<evidence type="ECO:0000313" key="2">
    <source>
        <dbReference type="EMBL" id="CAJ1390496.1"/>
    </source>
</evidence>
<dbReference type="InterPro" id="IPR027417">
    <property type="entry name" value="P-loop_NTPase"/>
</dbReference>
<organism evidence="2 3">
    <name type="scientific">Effrenium voratum</name>
    <dbReference type="NCBI Taxonomy" id="2562239"/>
    <lineage>
        <taxon>Eukaryota</taxon>
        <taxon>Sar</taxon>
        <taxon>Alveolata</taxon>
        <taxon>Dinophyceae</taxon>
        <taxon>Suessiales</taxon>
        <taxon>Symbiodiniaceae</taxon>
        <taxon>Effrenium</taxon>
    </lineage>
</organism>
<evidence type="ECO:0000313" key="3">
    <source>
        <dbReference type="Proteomes" id="UP001178507"/>
    </source>
</evidence>
<gene>
    <name evidence="2" type="ORF">EVOR1521_LOCUS15896</name>
</gene>
<dbReference type="AlphaFoldDB" id="A0AA36IMF2"/>